<keyword evidence="1" id="KW-0472">Membrane</keyword>
<protein>
    <submittedName>
        <fullName evidence="2">Uncharacterized protein</fullName>
    </submittedName>
</protein>
<accession>A0AB74UBZ6</accession>
<evidence type="ECO:0000256" key="1">
    <source>
        <dbReference type="SAM" id="Phobius"/>
    </source>
</evidence>
<reference evidence="2" key="1">
    <citation type="submission" date="2024-06" db="EMBL/GenBank/DDBJ databases">
        <title>Complete genome of Salinicola endophyticus HNIBRBA4755.</title>
        <authorList>
            <person name="Shin S.Y."/>
            <person name="Kang H."/>
            <person name="Song J."/>
        </authorList>
    </citation>
    <scope>NUCLEOTIDE SEQUENCE</scope>
    <source>
        <strain evidence="2">HNIBRBA4755</strain>
    </source>
</reference>
<dbReference type="AlphaFoldDB" id="A0AB74UBZ6"/>
<gene>
    <name evidence="2" type="ORF">ABV408_17660</name>
</gene>
<keyword evidence="1" id="KW-1133">Transmembrane helix</keyword>
<evidence type="ECO:0000313" key="2">
    <source>
        <dbReference type="EMBL" id="XCJ79245.1"/>
    </source>
</evidence>
<dbReference type="EMBL" id="CP159578">
    <property type="protein sequence ID" value="XCJ79245.1"/>
    <property type="molecule type" value="Genomic_DNA"/>
</dbReference>
<keyword evidence="1" id="KW-0812">Transmembrane</keyword>
<feature type="transmembrane region" description="Helical" evidence="1">
    <location>
        <begin position="9"/>
        <end position="32"/>
    </location>
</feature>
<organism evidence="2">
    <name type="scientific">Salinicola endophyticus</name>
    <dbReference type="NCBI Taxonomy" id="1949083"/>
    <lineage>
        <taxon>Bacteria</taxon>
        <taxon>Pseudomonadati</taxon>
        <taxon>Pseudomonadota</taxon>
        <taxon>Gammaproteobacteria</taxon>
        <taxon>Oceanospirillales</taxon>
        <taxon>Halomonadaceae</taxon>
        <taxon>Salinicola</taxon>
    </lineage>
</organism>
<name>A0AB74UBZ6_9GAMM</name>
<sequence>MKISGRIKALIIMAVVIYVVAHVVRVMVMMLARSATLRLPAREARPRLTRDERKALKSCSRC</sequence>
<dbReference type="RefSeq" id="WP_353980187.1">
    <property type="nucleotide sequence ID" value="NZ_CP159578.1"/>
</dbReference>
<proteinExistence type="predicted"/>